<keyword evidence="7" id="KW-0732">Signal</keyword>
<feature type="active site" description="Charge relay system" evidence="5">
    <location>
        <position position="158"/>
    </location>
</feature>
<feature type="chain" id="PRO_5046770360" description="PKD domain-containing protein" evidence="7">
    <location>
        <begin position="19"/>
        <end position="602"/>
    </location>
</feature>
<feature type="active site" description="Charge relay system" evidence="5">
    <location>
        <position position="397"/>
    </location>
</feature>
<dbReference type="InterPro" id="IPR022398">
    <property type="entry name" value="Peptidase_S8_His-AS"/>
</dbReference>
<dbReference type="CDD" id="cd07496">
    <property type="entry name" value="Peptidases_S8_13"/>
    <property type="match status" value="1"/>
</dbReference>
<evidence type="ECO:0000259" key="8">
    <source>
        <dbReference type="PROSITE" id="PS50093"/>
    </source>
</evidence>
<feature type="signal peptide" evidence="7">
    <location>
        <begin position="1"/>
        <end position="18"/>
    </location>
</feature>
<sequence length="602" mass="61309">MLKFIAAALLAVPLLAPAQTSQEPVRNLIVRLKPQAESTASTREAPQAARERLRSVANAAGVGFEDERTVGRHHQLLRMPAAQSGAQLEATVRRLRLNPDVLDVEPDVRVRRLAVPSDPDYVRQWHLQAPTTYAAAMNMPAAWDVTTGSGSVVVAVLDVGVRLNHPDLAGRLVAGYDFVSEVEYSNDGDGRDADPNDPGDWVSESDKRSPLFSTCDTEASSWHGTFIAGQIAAATNNGLGVAGIDWQAKVLPVRIAGKCGALLSDLLDGMRWAAGLSVAGAPANATPARVLNLSFGGDAACSPSYQDVIDEITDAGALLVVAAGNEAGAVARPADCNGVLAVGAVQEDGRKTAYSNYGARVGISAPGGTQTRPIYSLDNNGITTPGVDTYGEKLGTSFSSPQAAGVAALMLAVNPALTPAQLVVRMQDAARPHVAVAGALRCSTNGTVPCNCDTSTCGAGLLDGAQAVLAAGSSLVPRAVAAPVTTVPAGNAVALNGNGSTASTGASIVAYRWAQVSGPATASIANPSAANTTATLPVAGSYVFSLTVTDNAGQRDVARLAATASANGSGGDGGGGGGGASGWWWGAGLWALALLAWRRRAA</sequence>
<dbReference type="PROSITE" id="PS50093">
    <property type="entry name" value="PKD"/>
    <property type="match status" value="1"/>
</dbReference>
<dbReference type="InterPro" id="IPR000601">
    <property type="entry name" value="PKD_dom"/>
</dbReference>
<dbReference type="PROSITE" id="PS00137">
    <property type="entry name" value="SUBTILASE_HIS"/>
    <property type="match status" value="1"/>
</dbReference>
<feature type="active site" description="Charge relay system" evidence="5">
    <location>
        <position position="223"/>
    </location>
</feature>
<proteinExistence type="inferred from homology"/>
<feature type="domain" description="PKD" evidence="8">
    <location>
        <begin position="480"/>
        <end position="553"/>
    </location>
</feature>
<name>A0ABQ3G9Q1_9BURK</name>
<feature type="region of interest" description="Disordered" evidence="6">
    <location>
        <begin position="185"/>
        <end position="208"/>
    </location>
</feature>
<keyword evidence="4 5" id="KW-0720">Serine protease</keyword>
<keyword evidence="3 5" id="KW-0378">Hydrolase</keyword>
<protein>
    <recommendedName>
        <fullName evidence="8">PKD domain-containing protein</fullName>
    </recommendedName>
</protein>
<dbReference type="PANTHER" id="PTHR43806">
    <property type="entry name" value="PEPTIDASE S8"/>
    <property type="match status" value="1"/>
</dbReference>
<dbReference type="Proteomes" id="UP000626210">
    <property type="component" value="Unassembled WGS sequence"/>
</dbReference>
<evidence type="ECO:0000256" key="7">
    <source>
        <dbReference type="SAM" id="SignalP"/>
    </source>
</evidence>
<keyword evidence="10" id="KW-1185">Reference proteome</keyword>
<dbReference type="InterPro" id="IPR015500">
    <property type="entry name" value="Peptidase_S8_subtilisin-rel"/>
</dbReference>
<evidence type="ECO:0000313" key="10">
    <source>
        <dbReference type="Proteomes" id="UP000626210"/>
    </source>
</evidence>
<dbReference type="PANTHER" id="PTHR43806:SF11">
    <property type="entry name" value="CEREVISIN-RELATED"/>
    <property type="match status" value="1"/>
</dbReference>
<comment type="caution">
    <text evidence="9">The sequence shown here is derived from an EMBL/GenBank/DDBJ whole genome shotgun (WGS) entry which is preliminary data.</text>
</comment>
<accession>A0ABQ3G9Q1</accession>
<evidence type="ECO:0000256" key="6">
    <source>
        <dbReference type="SAM" id="MobiDB-lite"/>
    </source>
</evidence>
<dbReference type="InterPro" id="IPR050131">
    <property type="entry name" value="Peptidase_S8_subtilisin-like"/>
</dbReference>
<evidence type="ECO:0000313" key="9">
    <source>
        <dbReference type="EMBL" id="GHC97062.1"/>
    </source>
</evidence>
<dbReference type="EMBL" id="BMYK01000023">
    <property type="protein sequence ID" value="GHC97062.1"/>
    <property type="molecule type" value="Genomic_DNA"/>
</dbReference>
<dbReference type="Gene3D" id="2.60.40.10">
    <property type="entry name" value="Immunoglobulins"/>
    <property type="match status" value="1"/>
</dbReference>
<dbReference type="InterPro" id="IPR035986">
    <property type="entry name" value="PKD_dom_sf"/>
</dbReference>
<evidence type="ECO:0000256" key="5">
    <source>
        <dbReference type="PROSITE-ProRule" id="PRU01240"/>
    </source>
</evidence>
<dbReference type="RefSeq" id="WP_189689735.1">
    <property type="nucleotide sequence ID" value="NZ_BMYK01000023.1"/>
</dbReference>
<dbReference type="SUPFAM" id="SSF52743">
    <property type="entry name" value="Subtilisin-like"/>
    <property type="match status" value="1"/>
</dbReference>
<gene>
    <name evidence="9" type="ORF">GCM10007320_51530</name>
</gene>
<dbReference type="Pfam" id="PF22352">
    <property type="entry name" value="K319L-like_PKD"/>
    <property type="match status" value="1"/>
</dbReference>
<dbReference type="SUPFAM" id="SSF49299">
    <property type="entry name" value="PKD domain"/>
    <property type="match status" value="1"/>
</dbReference>
<dbReference type="InterPro" id="IPR013783">
    <property type="entry name" value="Ig-like_fold"/>
</dbReference>
<evidence type="ECO:0000256" key="4">
    <source>
        <dbReference type="ARBA" id="ARBA00022825"/>
    </source>
</evidence>
<dbReference type="InterPro" id="IPR036852">
    <property type="entry name" value="Peptidase_S8/S53_dom_sf"/>
</dbReference>
<organism evidence="9 10">
    <name type="scientific">Pseudorhodoferax aquiterrae</name>
    <dbReference type="NCBI Taxonomy" id="747304"/>
    <lineage>
        <taxon>Bacteria</taxon>
        <taxon>Pseudomonadati</taxon>
        <taxon>Pseudomonadota</taxon>
        <taxon>Betaproteobacteria</taxon>
        <taxon>Burkholderiales</taxon>
        <taxon>Comamonadaceae</taxon>
    </lineage>
</organism>
<comment type="similarity">
    <text evidence="1 5">Belongs to the peptidase S8 family.</text>
</comment>
<evidence type="ECO:0000256" key="3">
    <source>
        <dbReference type="ARBA" id="ARBA00022801"/>
    </source>
</evidence>
<dbReference type="Gene3D" id="3.40.50.200">
    <property type="entry name" value="Peptidase S8/S53 domain"/>
    <property type="match status" value="1"/>
</dbReference>
<dbReference type="Pfam" id="PF00082">
    <property type="entry name" value="Peptidase_S8"/>
    <property type="match status" value="1"/>
</dbReference>
<reference evidence="10" key="1">
    <citation type="journal article" date="2019" name="Int. J. Syst. Evol. Microbiol.">
        <title>The Global Catalogue of Microorganisms (GCM) 10K type strain sequencing project: providing services to taxonomists for standard genome sequencing and annotation.</title>
        <authorList>
            <consortium name="The Broad Institute Genomics Platform"/>
            <consortium name="The Broad Institute Genome Sequencing Center for Infectious Disease"/>
            <person name="Wu L."/>
            <person name="Ma J."/>
        </authorList>
    </citation>
    <scope>NUCLEOTIDE SEQUENCE [LARGE SCALE GENOMIC DNA]</scope>
    <source>
        <strain evidence="10">KCTC 23314</strain>
    </source>
</reference>
<evidence type="ECO:0000256" key="2">
    <source>
        <dbReference type="ARBA" id="ARBA00022670"/>
    </source>
</evidence>
<dbReference type="InterPro" id="IPR034176">
    <property type="entry name" value="Peptidases_S8_13"/>
</dbReference>
<dbReference type="PRINTS" id="PR00723">
    <property type="entry name" value="SUBTILISIN"/>
</dbReference>
<dbReference type="PROSITE" id="PS00138">
    <property type="entry name" value="SUBTILASE_SER"/>
    <property type="match status" value="1"/>
</dbReference>
<keyword evidence="2 5" id="KW-0645">Protease</keyword>
<evidence type="ECO:0000256" key="1">
    <source>
        <dbReference type="ARBA" id="ARBA00011073"/>
    </source>
</evidence>
<dbReference type="InterPro" id="IPR000209">
    <property type="entry name" value="Peptidase_S8/S53_dom"/>
</dbReference>
<dbReference type="InterPro" id="IPR023828">
    <property type="entry name" value="Peptidase_S8_Ser-AS"/>
</dbReference>
<dbReference type="PROSITE" id="PS51892">
    <property type="entry name" value="SUBTILASE"/>
    <property type="match status" value="1"/>
</dbReference>